<dbReference type="AlphaFoldDB" id="A0A8T0S241"/>
<dbReference type="Proteomes" id="UP000823388">
    <property type="component" value="Chromosome 5N"/>
</dbReference>
<keyword evidence="14" id="KW-1185">Reference proteome</keyword>
<keyword evidence="5" id="KW-0547">Nucleotide-binding</keyword>
<dbReference type="PROSITE" id="PS50929">
    <property type="entry name" value="ABC_TM1F"/>
    <property type="match status" value="2"/>
</dbReference>
<dbReference type="Gene3D" id="1.20.1560.10">
    <property type="entry name" value="ABC transporter type 1, transmembrane domain"/>
    <property type="match status" value="1"/>
</dbReference>
<dbReference type="GO" id="GO:0005524">
    <property type="term" value="F:ATP binding"/>
    <property type="evidence" value="ECO:0007669"/>
    <property type="project" value="UniProtKB-KW"/>
</dbReference>
<evidence type="ECO:0000256" key="10">
    <source>
        <dbReference type="SAM" id="Phobius"/>
    </source>
</evidence>
<feature type="transmembrane region" description="Helical" evidence="10">
    <location>
        <begin position="195"/>
        <end position="216"/>
    </location>
</feature>
<dbReference type="EMBL" id="CM029046">
    <property type="protein sequence ID" value="KAG2591315.1"/>
    <property type="molecule type" value="Genomic_DNA"/>
</dbReference>
<proteinExistence type="inferred from homology"/>
<dbReference type="GO" id="GO:0016887">
    <property type="term" value="F:ATP hydrolysis activity"/>
    <property type="evidence" value="ECO:0007669"/>
    <property type="project" value="InterPro"/>
</dbReference>
<evidence type="ECO:0000259" key="12">
    <source>
        <dbReference type="PROSITE" id="PS50929"/>
    </source>
</evidence>
<evidence type="ECO:0000256" key="6">
    <source>
        <dbReference type="ARBA" id="ARBA00022840"/>
    </source>
</evidence>
<keyword evidence="7 10" id="KW-1133">Transmembrane helix</keyword>
<evidence type="ECO:0000256" key="8">
    <source>
        <dbReference type="ARBA" id="ARBA00023136"/>
    </source>
</evidence>
<feature type="transmembrane region" description="Helical" evidence="10">
    <location>
        <begin position="683"/>
        <end position="706"/>
    </location>
</feature>
<evidence type="ECO:0000259" key="11">
    <source>
        <dbReference type="PROSITE" id="PS50893"/>
    </source>
</evidence>
<dbReference type="PANTHER" id="PTHR45136">
    <property type="entry name" value="ABC TRANSPORTER DOMAIN-CONTAINING PROTEIN"/>
    <property type="match status" value="1"/>
</dbReference>
<reference evidence="13" key="1">
    <citation type="submission" date="2020-05" db="EMBL/GenBank/DDBJ databases">
        <title>WGS assembly of Panicum virgatum.</title>
        <authorList>
            <person name="Lovell J.T."/>
            <person name="Jenkins J."/>
            <person name="Shu S."/>
            <person name="Juenger T.E."/>
            <person name="Schmutz J."/>
        </authorList>
    </citation>
    <scope>NUCLEOTIDE SEQUENCE</scope>
    <source>
        <strain evidence="13">AP13</strain>
    </source>
</reference>
<protein>
    <recommendedName>
        <fullName evidence="15">ABC transporter B family member 8</fullName>
    </recommendedName>
</protein>
<dbReference type="CDD" id="cd18577">
    <property type="entry name" value="ABC_6TM_Pgp_ABCB1_D1_like"/>
    <property type="match status" value="1"/>
</dbReference>
<dbReference type="Gene3D" id="3.40.50.300">
    <property type="entry name" value="P-loop containing nucleotide triphosphate hydrolases"/>
    <property type="match status" value="2"/>
</dbReference>
<dbReference type="OrthoDB" id="6500128at2759"/>
<evidence type="ECO:0000256" key="2">
    <source>
        <dbReference type="ARBA" id="ARBA00022448"/>
    </source>
</evidence>
<dbReference type="FunFam" id="3.40.50.300:FF:001234">
    <property type="entry name" value="ABC multidrug transporter SitT"/>
    <property type="match status" value="1"/>
</dbReference>
<keyword evidence="3 10" id="KW-0812">Transmembrane</keyword>
<accession>A0A8T0S241</accession>
<keyword evidence="6" id="KW-0067">ATP-binding</keyword>
<feature type="domain" description="ABC transmembrane type-1" evidence="12">
    <location>
        <begin position="677"/>
        <end position="964"/>
    </location>
</feature>
<dbReference type="CDD" id="cd03249">
    <property type="entry name" value="ABC_MTABC3_MDL1_MDL2"/>
    <property type="match status" value="2"/>
</dbReference>
<feature type="domain" description="ABC transporter" evidence="11">
    <location>
        <begin position="370"/>
        <end position="606"/>
    </location>
</feature>
<evidence type="ECO:0000256" key="5">
    <source>
        <dbReference type="ARBA" id="ARBA00022741"/>
    </source>
</evidence>
<keyword evidence="8 10" id="KW-0472">Membrane</keyword>
<dbReference type="GO" id="GO:0016020">
    <property type="term" value="C:membrane"/>
    <property type="evidence" value="ECO:0007669"/>
    <property type="project" value="InterPro"/>
</dbReference>
<dbReference type="InterPro" id="IPR003439">
    <property type="entry name" value="ABC_transporter-like_ATP-bd"/>
</dbReference>
<evidence type="ECO:0000313" key="13">
    <source>
        <dbReference type="EMBL" id="KAG2591315.1"/>
    </source>
</evidence>
<comment type="caution">
    <text evidence="13">The sequence shown here is derived from an EMBL/GenBank/DDBJ whole genome shotgun (WGS) entry which is preliminary data.</text>
</comment>
<evidence type="ECO:0000256" key="7">
    <source>
        <dbReference type="ARBA" id="ARBA00022989"/>
    </source>
</evidence>
<dbReference type="Pfam" id="PF00664">
    <property type="entry name" value="ABC_membrane"/>
    <property type="match status" value="2"/>
</dbReference>
<dbReference type="PROSITE" id="PS50893">
    <property type="entry name" value="ABC_TRANSPORTER_2"/>
    <property type="match status" value="2"/>
</dbReference>
<organism evidence="13 14">
    <name type="scientific">Panicum virgatum</name>
    <name type="common">Blackwell switchgrass</name>
    <dbReference type="NCBI Taxonomy" id="38727"/>
    <lineage>
        <taxon>Eukaryota</taxon>
        <taxon>Viridiplantae</taxon>
        <taxon>Streptophyta</taxon>
        <taxon>Embryophyta</taxon>
        <taxon>Tracheophyta</taxon>
        <taxon>Spermatophyta</taxon>
        <taxon>Magnoliopsida</taxon>
        <taxon>Liliopsida</taxon>
        <taxon>Poales</taxon>
        <taxon>Poaceae</taxon>
        <taxon>PACMAD clade</taxon>
        <taxon>Panicoideae</taxon>
        <taxon>Panicodae</taxon>
        <taxon>Paniceae</taxon>
        <taxon>Panicinae</taxon>
        <taxon>Panicum</taxon>
        <taxon>Panicum sect. Hiantes</taxon>
    </lineage>
</organism>
<dbReference type="PROSITE" id="PS00211">
    <property type="entry name" value="ABC_TRANSPORTER_1"/>
    <property type="match status" value="2"/>
</dbReference>
<feature type="transmembrane region" description="Helical" evidence="10">
    <location>
        <begin position="718"/>
        <end position="736"/>
    </location>
</feature>
<evidence type="ECO:0000256" key="3">
    <source>
        <dbReference type="ARBA" id="ARBA00022692"/>
    </source>
</evidence>
<sequence length="1239" mass="134977">MKTSAPSGTGGGVGGGGGQRPMSIRGMFRFADRVDVVLMALGTLGAIGDGCSTNLLLIFASDVMNALGYGRGGGGAAAAATVDFMHEVEKSCLNFIYLAFAVLAVAFMEGYCWSRTSERQVLRIRHLYLQAILRQEVGFFDSQEATTSEIINSISKDASLIQEVLSEKVPLFLMHSTVFVSGLAFATYFCWRLALVSFPLVLLLIIPGLIYGKYLLYLSCQSRHEYAKANSLVEQALGSIKTVYSFTAEKRIIQKYTAILDKTIELGIKQGIAKGLAVGFTGLSFAIWAFLAWYGSRLVTHHQASGGRIYAAGISFVLGGLSLGMALPELKHFTEASVAATRILDRINRVPEINAEDPKGLVLDQIRGELQFESVRFVYPSRPNMTVLRDFNLQIPAGQTIALVGSSGSGKSTAIALVQRFYDASEGTVKIDGFNIKELQLKWIRSKMGLVSQDHALFGTSIKENILFGKPDATMDEVYAAAMTANAHNFIRGLPEEYETKIGERGALLSGGQKQRIAIARAIIKNPAILLLDEATSALDSESEKLVQHALDQASMGRTTLVVAHKLSTVKNADQIAVVDGGTIAEIGTHDELISKGGPYSRLVKLQKMVSYIDQENDQFRASSVARTSTSRHSVSRASPMPLTPAVLKEISSDVSPPAPSFSRLLAMNAPEWRQAVIGSLSALVYGSLQPIYAITIGGMIAAFFVQDHNEMNAIIRRYALIFCSLSMVSIVVNLLQHYNFAYMGEHLVRRIRVQVLEKILTFEAAWFDEETNSSGSLCSRLSNEASLVKTLVADRMSLLLQTASGIIIAVTMGLIVAWKLALVMIAVQPSTMICYYAKKIVLSNVSRDLAKAQHQSTQIAIEAVYNHRMVTSFGCSSKVLQLFEHAQEEPLKRARKKSWVAGLTTGLSPCLSFLTWALDFWYGGKLAQSGEISAGDVFKTFFVLVSTGKLIADAGSMTSDLAKGANAVASVFEVLDRKSISPQNSQVEKEDQKKKIQGRIEFKKVDFSYPTRPECLILQDFSLDVKAGTSVGLVGRSGCGKSTIIGLIQRFYDVDRGSVRIDGMDVREMNILWFRGFTALVSQEPAMFSGSVRDNIAFGKPEADEEEIVEAAKAANAHEFISSLKDGYDTDCGEHGIQLSGGQKQRIAIARAIIRNPAILLLDEATSALDAQSEQVVQEALDRIMSGRTTIVVAHRLNTIKNVDSIAFLGEGKVVERGSYPQLMNKKGAFYNLATLQK</sequence>
<feature type="domain" description="ABC transporter" evidence="11">
    <location>
        <begin position="1001"/>
        <end position="1237"/>
    </location>
</feature>
<keyword evidence="9" id="KW-0325">Glycoprotein</keyword>
<feature type="transmembrane region" description="Helical" evidence="10">
    <location>
        <begin position="95"/>
        <end position="113"/>
    </location>
</feature>
<dbReference type="FunFam" id="3.40.50.300:FF:000205">
    <property type="entry name" value="ABC transporter B family member 4"/>
    <property type="match status" value="1"/>
</dbReference>
<evidence type="ECO:0000313" key="14">
    <source>
        <dbReference type="Proteomes" id="UP000823388"/>
    </source>
</evidence>
<keyword evidence="2" id="KW-0813">Transport</keyword>
<dbReference type="CDD" id="cd18578">
    <property type="entry name" value="ABC_6TM_Pgp_ABCB1_D2_like"/>
    <property type="match status" value="1"/>
</dbReference>
<feature type="transmembrane region" description="Helical" evidence="10">
    <location>
        <begin position="36"/>
        <end position="60"/>
    </location>
</feature>
<evidence type="ECO:0000256" key="1">
    <source>
        <dbReference type="ARBA" id="ARBA00007577"/>
    </source>
</evidence>
<comment type="similarity">
    <text evidence="1">Belongs to the ABC transporter superfamily. ABCB family. Multidrug resistance exporter (TC 3.A.1.201) subfamily.</text>
</comment>
<dbReference type="PANTHER" id="PTHR45136:SF2">
    <property type="entry name" value="ABC TRANSPORTER DOMAIN-CONTAINING PROTEIN"/>
    <property type="match status" value="1"/>
</dbReference>
<feature type="domain" description="ABC transmembrane type-1" evidence="12">
    <location>
        <begin position="40"/>
        <end position="335"/>
    </location>
</feature>
<evidence type="ECO:0000256" key="9">
    <source>
        <dbReference type="ARBA" id="ARBA00023180"/>
    </source>
</evidence>
<dbReference type="InterPro" id="IPR003593">
    <property type="entry name" value="AAA+_ATPase"/>
</dbReference>
<dbReference type="SMART" id="SM00382">
    <property type="entry name" value="AAA"/>
    <property type="match status" value="2"/>
</dbReference>
<dbReference type="InterPro" id="IPR036640">
    <property type="entry name" value="ABC1_TM_sf"/>
</dbReference>
<name>A0A8T0S241_PANVG</name>
<gene>
    <name evidence="13" type="ORF">PVAP13_5NG473900</name>
</gene>
<dbReference type="Pfam" id="PF00005">
    <property type="entry name" value="ABC_tran"/>
    <property type="match status" value="2"/>
</dbReference>
<evidence type="ECO:0008006" key="15">
    <source>
        <dbReference type="Google" id="ProtNLM"/>
    </source>
</evidence>
<feature type="transmembrane region" description="Helical" evidence="10">
    <location>
        <begin position="276"/>
        <end position="295"/>
    </location>
</feature>
<keyword evidence="4" id="KW-0677">Repeat</keyword>
<dbReference type="SUPFAM" id="SSF90123">
    <property type="entry name" value="ABC transporter transmembrane region"/>
    <property type="match status" value="2"/>
</dbReference>
<dbReference type="GO" id="GO:0140359">
    <property type="term" value="F:ABC-type transporter activity"/>
    <property type="evidence" value="ECO:0007669"/>
    <property type="project" value="InterPro"/>
</dbReference>
<dbReference type="InterPro" id="IPR027417">
    <property type="entry name" value="P-loop_NTPase"/>
</dbReference>
<dbReference type="SUPFAM" id="SSF52540">
    <property type="entry name" value="P-loop containing nucleoside triphosphate hydrolases"/>
    <property type="match status" value="2"/>
</dbReference>
<dbReference type="InterPro" id="IPR017871">
    <property type="entry name" value="ABC_transporter-like_CS"/>
</dbReference>
<feature type="transmembrane region" description="Helical" evidence="10">
    <location>
        <begin position="806"/>
        <end position="828"/>
    </location>
</feature>
<evidence type="ECO:0000256" key="4">
    <source>
        <dbReference type="ARBA" id="ARBA00022737"/>
    </source>
</evidence>
<dbReference type="InterPro" id="IPR011527">
    <property type="entry name" value="ABC1_TM_dom"/>
</dbReference>
<feature type="transmembrane region" description="Helical" evidence="10">
    <location>
        <begin position="169"/>
        <end position="189"/>
    </location>
</feature>